<evidence type="ECO:0000313" key="2">
    <source>
        <dbReference type="Proteomes" id="UP000828941"/>
    </source>
</evidence>
<name>A0ACB9P864_BAUVA</name>
<protein>
    <submittedName>
        <fullName evidence="1">Uncharacterized protein</fullName>
    </submittedName>
</protein>
<sequence>MEESSNVSQSDMVLETLNRRGWVLGDLEQVKAIIIIRSALADDSSKVVNSVESELLNSDLRSIGGKSLPDPSSLLRKSTYLQGPKVLQISSVRDISKSSVDDVSRNSGGRRLLRLCLTDGHSEITAIEYSHVPSIPDNVVPGTKICLENKVAIHWGIVCLNPKVVTVLGGVVQSLYEEWQMNQKYSGFSRSHLRRLEESDTGGPPPFEKLQVGSSLGYAKSNPRSSKPATGVGNTEMRSAGNQRTPDWKARPDKNEEKPSSSGTRLKEVVESVPVANQPAAQKLLQKLSHPNQDDRHPRGRKNRWREREKREDPEVFTLEEYENRKAQAKPPVNVEVPDVSHDENLAWELQNQFNLEDSPVQGGSNEAEDIKMSMFNYERDQGISHQTGHGGRGRGWGKGRGRGRGRGGARGRHG</sequence>
<evidence type="ECO:0000313" key="1">
    <source>
        <dbReference type="EMBL" id="KAI4344064.1"/>
    </source>
</evidence>
<dbReference type="Proteomes" id="UP000828941">
    <property type="component" value="Chromosome 5"/>
</dbReference>
<organism evidence="1 2">
    <name type="scientific">Bauhinia variegata</name>
    <name type="common">Purple orchid tree</name>
    <name type="synonym">Phanera variegata</name>
    <dbReference type="NCBI Taxonomy" id="167791"/>
    <lineage>
        <taxon>Eukaryota</taxon>
        <taxon>Viridiplantae</taxon>
        <taxon>Streptophyta</taxon>
        <taxon>Embryophyta</taxon>
        <taxon>Tracheophyta</taxon>
        <taxon>Spermatophyta</taxon>
        <taxon>Magnoliopsida</taxon>
        <taxon>eudicotyledons</taxon>
        <taxon>Gunneridae</taxon>
        <taxon>Pentapetalae</taxon>
        <taxon>rosids</taxon>
        <taxon>fabids</taxon>
        <taxon>Fabales</taxon>
        <taxon>Fabaceae</taxon>
        <taxon>Cercidoideae</taxon>
        <taxon>Cercideae</taxon>
        <taxon>Bauhiniinae</taxon>
        <taxon>Bauhinia</taxon>
    </lineage>
</organism>
<gene>
    <name evidence="1" type="ORF">L6164_011338</name>
</gene>
<comment type="caution">
    <text evidence="1">The sequence shown here is derived from an EMBL/GenBank/DDBJ whole genome shotgun (WGS) entry which is preliminary data.</text>
</comment>
<accession>A0ACB9P864</accession>
<dbReference type="EMBL" id="CM039430">
    <property type="protein sequence ID" value="KAI4344064.1"/>
    <property type="molecule type" value="Genomic_DNA"/>
</dbReference>
<reference evidence="1 2" key="1">
    <citation type="journal article" date="2022" name="DNA Res.">
        <title>Chromosomal-level genome assembly of the orchid tree Bauhinia variegata (Leguminosae; Cercidoideae) supports the allotetraploid origin hypothesis of Bauhinia.</title>
        <authorList>
            <person name="Zhong Y."/>
            <person name="Chen Y."/>
            <person name="Zheng D."/>
            <person name="Pang J."/>
            <person name="Liu Y."/>
            <person name="Luo S."/>
            <person name="Meng S."/>
            <person name="Qian L."/>
            <person name="Wei D."/>
            <person name="Dai S."/>
            <person name="Zhou R."/>
        </authorList>
    </citation>
    <scope>NUCLEOTIDE SEQUENCE [LARGE SCALE GENOMIC DNA]</scope>
    <source>
        <strain evidence="1">BV-YZ2020</strain>
    </source>
</reference>
<proteinExistence type="predicted"/>
<keyword evidence="2" id="KW-1185">Reference proteome</keyword>